<protein>
    <submittedName>
        <fullName evidence="1">Uncharacterized protein</fullName>
    </submittedName>
</protein>
<evidence type="ECO:0000313" key="2">
    <source>
        <dbReference type="Proteomes" id="UP001174748"/>
    </source>
</evidence>
<dbReference type="Proteomes" id="UP001174748">
    <property type="component" value="Unassembled WGS sequence"/>
</dbReference>
<evidence type="ECO:0000313" key="1">
    <source>
        <dbReference type="EMBL" id="MDK5169009.1"/>
    </source>
</evidence>
<sequence length="75" mass="8680">MNTTHTVEIIRWKREACTINVEAVDTKDAHEQALCLYFGGVLEKDFDTEDENFNPDKDERIKIYSNEGLVMDEAI</sequence>
<proteinExistence type="predicted"/>
<keyword evidence="2" id="KW-1185">Reference proteome</keyword>
<dbReference type="RefSeq" id="WP_285097896.1">
    <property type="nucleotide sequence ID" value="NZ_JARTOI010000001.1"/>
</dbReference>
<reference evidence="1" key="1">
    <citation type="submission" date="2023-01" db="EMBL/GenBank/DDBJ databases">
        <title>Genomic dissection of endemic carbapenem resistance: metallo-beta-lactamase gene dissemination through clonal, plasmid and integron transfer pathways.</title>
        <authorList>
            <person name="Macesic N."/>
        </authorList>
    </citation>
    <scope>NUCLEOTIDE SEQUENCE</scope>
    <source>
        <strain evidence="1">CPO382</strain>
    </source>
</reference>
<name>A0ABT7G5I4_9GAMM</name>
<dbReference type="EMBL" id="JARTOI010000001">
    <property type="protein sequence ID" value="MDK5169009.1"/>
    <property type="molecule type" value="Genomic_DNA"/>
</dbReference>
<accession>A0ABT7G5I4</accession>
<organism evidence="1 2">
    <name type="scientific">Serratia nevei</name>
    <dbReference type="NCBI Taxonomy" id="2703794"/>
    <lineage>
        <taxon>Bacteria</taxon>
        <taxon>Pseudomonadati</taxon>
        <taxon>Pseudomonadota</taxon>
        <taxon>Gammaproteobacteria</taxon>
        <taxon>Enterobacterales</taxon>
        <taxon>Yersiniaceae</taxon>
        <taxon>Serratia</taxon>
    </lineage>
</organism>
<comment type="caution">
    <text evidence="1">The sequence shown here is derived from an EMBL/GenBank/DDBJ whole genome shotgun (WGS) entry which is preliminary data.</text>
</comment>
<gene>
    <name evidence="1" type="ORF">P9921_00700</name>
</gene>